<keyword evidence="2 3" id="KW-0732">Signal</keyword>
<dbReference type="PANTHER" id="PTHR30483">
    <property type="entry name" value="LEUCINE-SPECIFIC-BINDING PROTEIN"/>
    <property type="match status" value="1"/>
</dbReference>
<proteinExistence type="inferred from homology"/>
<evidence type="ECO:0000259" key="4">
    <source>
        <dbReference type="Pfam" id="PF13458"/>
    </source>
</evidence>
<dbReference type="Pfam" id="PF13458">
    <property type="entry name" value="Peripla_BP_6"/>
    <property type="match status" value="1"/>
</dbReference>
<feature type="chain" id="PRO_5046126400" evidence="3">
    <location>
        <begin position="29"/>
        <end position="388"/>
    </location>
</feature>
<evidence type="ECO:0000313" key="6">
    <source>
        <dbReference type="Proteomes" id="UP001597417"/>
    </source>
</evidence>
<accession>A0ABW5FND1</accession>
<protein>
    <submittedName>
        <fullName evidence="5">ABC transporter substrate-binding protein</fullName>
    </submittedName>
</protein>
<reference evidence="6" key="1">
    <citation type="journal article" date="2019" name="Int. J. Syst. Evol. Microbiol.">
        <title>The Global Catalogue of Microorganisms (GCM) 10K type strain sequencing project: providing services to taxonomists for standard genome sequencing and annotation.</title>
        <authorList>
            <consortium name="The Broad Institute Genomics Platform"/>
            <consortium name="The Broad Institute Genome Sequencing Center for Infectious Disease"/>
            <person name="Wu L."/>
            <person name="Ma J."/>
        </authorList>
    </citation>
    <scope>NUCLEOTIDE SEQUENCE [LARGE SCALE GENOMIC DNA]</scope>
    <source>
        <strain evidence="6">CGMCC 4.7645</strain>
    </source>
</reference>
<dbReference type="Gene3D" id="3.40.50.2300">
    <property type="match status" value="2"/>
</dbReference>
<evidence type="ECO:0000256" key="1">
    <source>
        <dbReference type="ARBA" id="ARBA00010062"/>
    </source>
</evidence>
<dbReference type="PANTHER" id="PTHR30483:SF6">
    <property type="entry name" value="PERIPLASMIC BINDING PROTEIN OF ABC TRANSPORTER FOR NATURAL AMINO ACIDS"/>
    <property type="match status" value="1"/>
</dbReference>
<dbReference type="Proteomes" id="UP001597417">
    <property type="component" value="Unassembled WGS sequence"/>
</dbReference>
<feature type="domain" description="Leucine-binding protein" evidence="4">
    <location>
        <begin position="43"/>
        <end position="367"/>
    </location>
</feature>
<evidence type="ECO:0000313" key="5">
    <source>
        <dbReference type="EMBL" id="MFD2416543.1"/>
    </source>
</evidence>
<evidence type="ECO:0000256" key="3">
    <source>
        <dbReference type="SAM" id="SignalP"/>
    </source>
</evidence>
<name>A0ABW5FND1_9PSEU</name>
<gene>
    <name evidence="5" type="ORF">ACFSXZ_09375</name>
</gene>
<keyword evidence="6" id="KW-1185">Reference proteome</keyword>
<dbReference type="EMBL" id="JBHUKR010000006">
    <property type="protein sequence ID" value="MFD2416543.1"/>
    <property type="molecule type" value="Genomic_DNA"/>
</dbReference>
<dbReference type="RefSeq" id="WP_378263423.1">
    <property type="nucleotide sequence ID" value="NZ_JBHUKR010000006.1"/>
</dbReference>
<dbReference type="SUPFAM" id="SSF53822">
    <property type="entry name" value="Periplasmic binding protein-like I"/>
    <property type="match status" value="1"/>
</dbReference>
<dbReference type="InterPro" id="IPR028082">
    <property type="entry name" value="Peripla_BP_I"/>
</dbReference>
<dbReference type="InterPro" id="IPR028081">
    <property type="entry name" value="Leu-bd"/>
</dbReference>
<feature type="signal peptide" evidence="3">
    <location>
        <begin position="1"/>
        <end position="28"/>
    </location>
</feature>
<comment type="caution">
    <text evidence="5">The sequence shown here is derived from an EMBL/GenBank/DDBJ whole genome shotgun (WGS) entry which is preliminary data.</text>
</comment>
<sequence>MKIRPSALRAYARPASVAAAALLMVALAACGSTSGSGATSGGTLKIGFVTTLSKSSFSDVGEQAKAAFEAGIANSKSSGLTIQTYEQDDQGNPQQATQVCQQLVQQSHVDVIVAVMLTPNKNACNVIAQQANVAFVAGQQSAVNCGPTYFQTGWVPNQVIEPTLKYLATKNAKTIYYVGNNYAFDQEILKNLQSAATAAGMQVVGNSMPPVGTTAWAPIFDQVVAAHPDVVIDGMVDTIAYQKQASTDPRMEALRRLSFTTDEGQLHVIGASVKGLEYVTQYLSTQTGPANESFKAALAAANKSVFPSLASVNLYNATLAAVAAAKQGSGSADILKNLPRVSITGPGGNVAFGGGHNPVMTSYVAVVGDELAPSVEYTQNDVAPRTGC</sequence>
<evidence type="ECO:0000256" key="2">
    <source>
        <dbReference type="ARBA" id="ARBA00022729"/>
    </source>
</evidence>
<organism evidence="5 6">
    <name type="scientific">Amycolatopsis pigmentata</name>
    <dbReference type="NCBI Taxonomy" id="450801"/>
    <lineage>
        <taxon>Bacteria</taxon>
        <taxon>Bacillati</taxon>
        <taxon>Actinomycetota</taxon>
        <taxon>Actinomycetes</taxon>
        <taxon>Pseudonocardiales</taxon>
        <taxon>Pseudonocardiaceae</taxon>
        <taxon>Amycolatopsis</taxon>
    </lineage>
</organism>
<comment type="similarity">
    <text evidence="1">Belongs to the leucine-binding protein family.</text>
</comment>
<dbReference type="PROSITE" id="PS51257">
    <property type="entry name" value="PROKAR_LIPOPROTEIN"/>
    <property type="match status" value="1"/>
</dbReference>
<dbReference type="InterPro" id="IPR051010">
    <property type="entry name" value="BCAA_transport"/>
</dbReference>